<dbReference type="OrthoDB" id="9804758at2"/>
<dbReference type="RefSeq" id="WP_143909741.1">
    <property type="nucleotide sequence ID" value="NZ_CP041765.1"/>
</dbReference>
<evidence type="ECO:0000313" key="15">
    <source>
        <dbReference type="EMBL" id="QDQ98336.1"/>
    </source>
</evidence>
<dbReference type="SMART" id="SM00852">
    <property type="entry name" value="MoCF_biosynth"/>
    <property type="match status" value="1"/>
</dbReference>
<evidence type="ECO:0000256" key="13">
    <source>
        <dbReference type="SAM" id="SignalP"/>
    </source>
</evidence>
<comment type="similarity">
    <text evidence="4 11">Belongs to the MoeA family.</text>
</comment>
<dbReference type="Gene3D" id="3.40.980.10">
    <property type="entry name" value="MoaB/Mog-like domain"/>
    <property type="match status" value="1"/>
</dbReference>
<keyword evidence="8 11" id="KW-0460">Magnesium</keyword>
<dbReference type="SUPFAM" id="SSF53218">
    <property type="entry name" value="Molybdenum cofactor biosynthesis proteins"/>
    <property type="match status" value="1"/>
</dbReference>
<comment type="pathway">
    <text evidence="3 11">Cofactor biosynthesis; molybdopterin biosynthesis.</text>
</comment>
<feature type="region of interest" description="Disordered" evidence="12">
    <location>
        <begin position="117"/>
        <end position="159"/>
    </location>
</feature>
<dbReference type="InterPro" id="IPR005110">
    <property type="entry name" value="MoeA_linker/N"/>
</dbReference>
<keyword evidence="9 11" id="KW-0501">Molybdenum cofactor biosynthesis</keyword>
<feature type="region of interest" description="Disordered" evidence="12">
    <location>
        <begin position="78"/>
        <end position="105"/>
    </location>
</feature>
<dbReference type="KEGG" id="toy:FO059_14720"/>
<dbReference type="SUPFAM" id="SSF63882">
    <property type="entry name" value="MoeA N-terminal region -like"/>
    <property type="match status" value="1"/>
</dbReference>
<comment type="catalytic activity">
    <reaction evidence="10">
        <text>adenylyl-molybdopterin + molybdate = Mo-molybdopterin + AMP + H(+)</text>
        <dbReference type="Rhea" id="RHEA:35047"/>
        <dbReference type="ChEBI" id="CHEBI:15378"/>
        <dbReference type="ChEBI" id="CHEBI:36264"/>
        <dbReference type="ChEBI" id="CHEBI:62727"/>
        <dbReference type="ChEBI" id="CHEBI:71302"/>
        <dbReference type="ChEBI" id="CHEBI:456215"/>
        <dbReference type="EC" id="2.10.1.1"/>
    </reaction>
</comment>
<name>A0A516X5K5_9ACTN</name>
<dbReference type="FunFam" id="3.40.980.10:FF:000004">
    <property type="entry name" value="Molybdopterin molybdenumtransferase"/>
    <property type="match status" value="1"/>
</dbReference>
<evidence type="ECO:0000256" key="10">
    <source>
        <dbReference type="ARBA" id="ARBA00047317"/>
    </source>
</evidence>
<dbReference type="GO" id="GO:0061599">
    <property type="term" value="F:molybdopterin molybdotransferase activity"/>
    <property type="evidence" value="ECO:0007669"/>
    <property type="project" value="UniProtKB-UniRule"/>
</dbReference>
<dbReference type="SUPFAM" id="SSF63867">
    <property type="entry name" value="MoeA C-terminal domain-like"/>
    <property type="match status" value="1"/>
</dbReference>
<keyword evidence="7 11" id="KW-0479">Metal-binding</keyword>
<dbReference type="Gene3D" id="2.170.190.11">
    <property type="entry name" value="Molybdopterin biosynthesis moea protein, domain 3"/>
    <property type="match status" value="1"/>
</dbReference>
<evidence type="ECO:0000256" key="11">
    <source>
        <dbReference type="RuleBase" id="RU365090"/>
    </source>
</evidence>
<dbReference type="InterPro" id="IPR005111">
    <property type="entry name" value="MoeA_C_domain_IV"/>
</dbReference>
<gene>
    <name evidence="15" type="ORF">FO059_14720</name>
</gene>
<organism evidence="15 16">
    <name type="scientific">Tomitella fengzijianii</name>
    <dbReference type="NCBI Taxonomy" id="2597660"/>
    <lineage>
        <taxon>Bacteria</taxon>
        <taxon>Bacillati</taxon>
        <taxon>Actinomycetota</taxon>
        <taxon>Actinomycetes</taxon>
        <taxon>Mycobacteriales</taxon>
        <taxon>Tomitella</taxon>
    </lineage>
</organism>
<dbReference type="PANTHER" id="PTHR10192:SF5">
    <property type="entry name" value="GEPHYRIN"/>
    <property type="match status" value="1"/>
</dbReference>
<dbReference type="InterPro" id="IPR036425">
    <property type="entry name" value="MoaB/Mog-like_dom_sf"/>
</dbReference>
<dbReference type="CDD" id="cd00887">
    <property type="entry name" value="MoeA"/>
    <property type="match status" value="1"/>
</dbReference>
<keyword evidence="5 11" id="KW-0500">Molybdenum</keyword>
<accession>A0A516X5K5</accession>
<proteinExistence type="inferred from homology"/>
<dbReference type="InterPro" id="IPR036688">
    <property type="entry name" value="MoeA_C_domain_IV_sf"/>
</dbReference>
<dbReference type="AlphaFoldDB" id="A0A516X5K5"/>
<protein>
    <recommendedName>
        <fullName evidence="11">Molybdopterin molybdenumtransferase</fullName>
        <ecNumber evidence="11">2.10.1.1</ecNumber>
    </recommendedName>
</protein>
<evidence type="ECO:0000256" key="9">
    <source>
        <dbReference type="ARBA" id="ARBA00023150"/>
    </source>
</evidence>
<evidence type="ECO:0000256" key="12">
    <source>
        <dbReference type="SAM" id="MobiDB-lite"/>
    </source>
</evidence>
<evidence type="ECO:0000256" key="5">
    <source>
        <dbReference type="ARBA" id="ARBA00022505"/>
    </source>
</evidence>
<evidence type="ECO:0000256" key="2">
    <source>
        <dbReference type="ARBA" id="ARBA00002901"/>
    </source>
</evidence>
<evidence type="ECO:0000313" key="16">
    <source>
        <dbReference type="Proteomes" id="UP000317344"/>
    </source>
</evidence>
<reference evidence="15 16" key="1">
    <citation type="submission" date="2019-07" db="EMBL/GenBank/DDBJ databases">
        <title>Tomitella cavernea sp. nov., an actinomycete isolated from soil.</title>
        <authorList>
            <person name="Cheng J."/>
        </authorList>
    </citation>
    <scope>NUCLEOTIDE SEQUENCE [LARGE SCALE GENOMIC DNA]</scope>
    <source>
        <strain evidence="15 16">HY188</strain>
    </source>
</reference>
<dbReference type="InterPro" id="IPR038987">
    <property type="entry name" value="MoeA-like"/>
</dbReference>
<comment type="function">
    <text evidence="2 11">Catalyzes the insertion of molybdate into adenylated molybdopterin with the concomitant release of AMP.</text>
</comment>
<feature type="chain" id="PRO_5038689613" description="Molybdopterin molybdenumtransferase" evidence="13">
    <location>
        <begin position="23"/>
        <end position="422"/>
    </location>
</feature>
<feature type="compositionally biased region" description="Low complexity" evidence="12">
    <location>
        <begin position="124"/>
        <end position="155"/>
    </location>
</feature>
<evidence type="ECO:0000256" key="8">
    <source>
        <dbReference type="ARBA" id="ARBA00022842"/>
    </source>
</evidence>
<dbReference type="InterPro" id="IPR001453">
    <property type="entry name" value="MoaB/Mog_dom"/>
</dbReference>
<keyword evidence="6 11" id="KW-0808">Transferase</keyword>
<dbReference type="Gene3D" id="3.90.105.10">
    <property type="entry name" value="Molybdopterin biosynthesis moea protein, domain 2"/>
    <property type="match status" value="1"/>
</dbReference>
<dbReference type="NCBIfam" id="TIGR00177">
    <property type="entry name" value="molyb_syn"/>
    <property type="match status" value="1"/>
</dbReference>
<reference evidence="15 16" key="2">
    <citation type="submission" date="2019-07" db="EMBL/GenBank/DDBJ databases">
        <authorList>
            <person name="Huang Y."/>
        </authorList>
    </citation>
    <scope>NUCLEOTIDE SEQUENCE [LARGE SCALE GENOMIC DNA]</scope>
    <source>
        <strain evidence="15 16">HY188</strain>
    </source>
</reference>
<evidence type="ECO:0000259" key="14">
    <source>
        <dbReference type="SMART" id="SM00852"/>
    </source>
</evidence>
<dbReference type="GO" id="GO:0006777">
    <property type="term" value="P:Mo-molybdopterin cofactor biosynthetic process"/>
    <property type="evidence" value="ECO:0007669"/>
    <property type="project" value="UniProtKB-UniRule"/>
</dbReference>
<keyword evidence="16" id="KW-1185">Reference proteome</keyword>
<dbReference type="GO" id="GO:0005829">
    <property type="term" value="C:cytosol"/>
    <property type="evidence" value="ECO:0007669"/>
    <property type="project" value="TreeGrafter"/>
</dbReference>
<dbReference type="InterPro" id="IPR036135">
    <property type="entry name" value="MoeA_linker/N_sf"/>
</dbReference>
<evidence type="ECO:0000256" key="3">
    <source>
        <dbReference type="ARBA" id="ARBA00005046"/>
    </source>
</evidence>
<dbReference type="UniPathway" id="UPA00344"/>
<dbReference type="Pfam" id="PF03454">
    <property type="entry name" value="MoeA_C"/>
    <property type="match status" value="1"/>
</dbReference>
<sequence length="422" mass="43284">MRTVAEHRAVVAALLPRSTASAALPLAQAAGRPLAADLVAGRALPAFDNSAMDGYAVRAQDVTSAAEDAPVALPVTADIPAGRTDTPPLEPGTAHRIMTGSPVPVGADAIVPVEDTEPLDEPDPTYAPRADAPPTTARAANAAPHRVAVRRAPAAGRHIRRAGSDVTPGTVVMEAGTTLGAAQLGLLSALGVPQATVVPPCKVLVLSTGSELVEPGRDLLPGQIHESNGIMLAAAAREAGAEAQQSHFVADDADAFLSVLRSADADLVITSGGVSMGAYEVVKDALTERGVEFVRVAMQPGKPQGAGIVDGTPVITLPGNPVSSLVSFEVFVRPALRAAMGFRDTERPRRRAILSESLTAPAGKTQFRRGVFDSDAGTVTTVGPPGSHHLRWMAASDCLLEIAADTTALDAGAEVTVWDLTA</sequence>
<evidence type="ECO:0000256" key="6">
    <source>
        <dbReference type="ARBA" id="ARBA00022679"/>
    </source>
</evidence>
<dbReference type="GO" id="GO:0046872">
    <property type="term" value="F:metal ion binding"/>
    <property type="evidence" value="ECO:0007669"/>
    <property type="project" value="UniProtKB-UniRule"/>
</dbReference>
<evidence type="ECO:0000256" key="1">
    <source>
        <dbReference type="ARBA" id="ARBA00001946"/>
    </source>
</evidence>
<evidence type="ECO:0000256" key="7">
    <source>
        <dbReference type="ARBA" id="ARBA00022723"/>
    </source>
</evidence>
<keyword evidence="13" id="KW-0732">Signal</keyword>
<feature type="domain" description="MoaB/Mog" evidence="14">
    <location>
        <begin position="204"/>
        <end position="338"/>
    </location>
</feature>
<comment type="cofactor">
    <cofactor evidence="1 11">
        <name>Mg(2+)</name>
        <dbReference type="ChEBI" id="CHEBI:18420"/>
    </cofactor>
</comment>
<evidence type="ECO:0000256" key="4">
    <source>
        <dbReference type="ARBA" id="ARBA00010763"/>
    </source>
</evidence>
<dbReference type="EC" id="2.10.1.1" evidence="11"/>
<dbReference type="Proteomes" id="UP000317344">
    <property type="component" value="Chromosome"/>
</dbReference>
<dbReference type="Pfam" id="PF00994">
    <property type="entry name" value="MoCF_biosynth"/>
    <property type="match status" value="1"/>
</dbReference>
<dbReference type="NCBIfam" id="NF045515">
    <property type="entry name" value="Glp_gephyrin"/>
    <property type="match status" value="1"/>
</dbReference>
<dbReference type="Pfam" id="PF03453">
    <property type="entry name" value="MoeA_N"/>
    <property type="match status" value="1"/>
</dbReference>
<feature type="signal peptide" evidence="13">
    <location>
        <begin position="1"/>
        <end position="22"/>
    </location>
</feature>
<dbReference type="Gene3D" id="2.40.340.10">
    <property type="entry name" value="MoeA, C-terminal, domain IV"/>
    <property type="match status" value="1"/>
</dbReference>
<dbReference type="EMBL" id="CP041765">
    <property type="protein sequence ID" value="QDQ98336.1"/>
    <property type="molecule type" value="Genomic_DNA"/>
</dbReference>
<dbReference type="PANTHER" id="PTHR10192">
    <property type="entry name" value="MOLYBDOPTERIN BIOSYNTHESIS PROTEIN"/>
    <property type="match status" value="1"/>
</dbReference>